<dbReference type="EMBL" id="JARAKH010000031">
    <property type="protein sequence ID" value="KAK8385948.1"/>
    <property type="molecule type" value="Genomic_DNA"/>
</dbReference>
<keyword evidence="3" id="KW-1185">Reference proteome</keyword>
<dbReference type="AlphaFoldDB" id="A0AAW0TE11"/>
<keyword evidence="1" id="KW-1133">Transmembrane helix</keyword>
<feature type="transmembrane region" description="Helical" evidence="1">
    <location>
        <begin position="88"/>
        <end position="105"/>
    </location>
</feature>
<feature type="transmembrane region" description="Helical" evidence="1">
    <location>
        <begin position="16"/>
        <end position="35"/>
    </location>
</feature>
<name>A0AAW0TE11_SCYPA</name>
<sequence>MRWGNKKEFVTSTHSILKLLEIAALVTAMTLFLAGNRCQSIPMYVSLYVLPIVVCLLFLLISYTTAIMVTDSGRNPYFIPTWARGESWLNVLAALLMVVGATLTLTRGPCSDTALTVTAVALGYICAVMFGCSGAITYIALVQHQERGTIKTSQEQDKEDGHIATLASIF</sequence>
<organism evidence="2 3">
    <name type="scientific">Scylla paramamosain</name>
    <name type="common">Mud crab</name>
    <dbReference type="NCBI Taxonomy" id="85552"/>
    <lineage>
        <taxon>Eukaryota</taxon>
        <taxon>Metazoa</taxon>
        <taxon>Ecdysozoa</taxon>
        <taxon>Arthropoda</taxon>
        <taxon>Crustacea</taxon>
        <taxon>Multicrustacea</taxon>
        <taxon>Malacostraca</taxon>
        <taxon>Eumalacostraca</taxon>
        <taxon>Eucarida</taxon>
        <taxon>Decapoda</taxon>
        <taxon>Pleocyemata</taxon>
        <taxon>Brachyura</taxon>
        <taxon>Eubrachyura</taxon>
        <taxon>Portunoidea</taxon>
        <taxon>Portunidae</taxon>
        <taxon>Portuninae</taxon>
        <taxon>Scylla</taxon>
    </lineage>
</organism>
<keyword evidence="1" id="KW-0812">Transmembrane</keyword>
<dbReference type="EMBL" id="JARAKH010000031">
    <property type="protein sequence ID" value="KAK8385945.1"/>
    <property type="molecule type" value="Genomic_DNA"/>
</dbReference>
<reference evidence="2 3" key="1">
    <citation type="submission" date="2023-03" db="EMBL/GenBank/DDBJ databases">
        <title>High-quality genome of Scylla paramamosain provides insights in environmental adaptation.</title>
        <authorList>
            <person name="Zhang L."/>
        </authorList>
    </citation>
    <scope>NUCLEOTIDE SEQUENCE [LARGE SCALE GENOMIC DNA]</scope>
    <source>
        <strain evidence="2">LZ_2023a</strain>
        <tissue evidence="2">Muscle</tissue>
    </source>
</reference>
<evidence type="ECO:0000313" key="2">
    <source>
        <dbReference type="EMBL" id="KAK8385948.1"/>
    </source>
</evidence>
<feature type="transmembrane region" description="Helical" evidence="1">
    <location>
        <begin position="47"/>
        <end position="68"/>
    </location>
</feature>
<dbReference type="EMBL" id="JARAKH010000031">
    <property type="protein sequence ID" value="KAK8385946.1"/>
    <property type="molecule type" value="Genomic_DNA"/>
</dbReference>
<keyword evidence="1" id="KW-0472">Membrane</keyword>
<evidence type="ECO:0000313" key="3">
    <source>
        <dbReference type="Proteomes" id="UP001487740"/>
    </source>
</evidence>
<evidence type="ECO:0000256" key="1">
    <source>
        <dbReference type="SAM" id="Phobius"/>
    </source>
</evidence>
<feature type="transmembrane region" description="Helical" evidence="1">
    <location>
        <begin position="117"/>
        <end position="141"/>
    </location>
</feature>
<dbReference type="EMBL" id="JARAKH010000031">
    <property type="protein sequence ID" value="KAK8385947.1"/>
    <property type="molecule type" value="Genomic_DNA"/>
</dbReference>
<protein>
    <recommendedName>
        <fullName evidence="4">MARVEL domain-containing protein</fullName>
    </recommendedName>
</protein>
<evidence type="ECO:0008006" key="4">
    <source>
        <dbReference type="Google" id="ProtNLM"/>
    </source>
</evidence>
<accession>A0AAW0TE11</accession>
<proteinExistence type="predicted"/>
<dbReference type="Proteomes" id="UP001487740">
    <property type="component" value="Unassembled WGS sequence"/>
</dbReference>
<comment type="caution">
    <text evidence="2">The sequence shown here is derived from an EMBL/GenBank/DDBJ whole genome shotgun (WGS) entry which is preliminary data.</text>
</comment>
<gene>
    <name evidence="2" type="ORF">O3P69_010595</name>
</gene>